<organism evidence="1 2">
    <name type="scientific">Mucilaginibacter robiniae</name>
    <dbReference type="NCBI Taxonomy" id="2728022"/>
    <lineage>
        <taxon>Bacteria</taxon>
        <taxon>Pseudomonadati</taxon>
        <taxon>Bacteroidota</taxon>
        <taxon>Sphingobacteriia</taxon>
        <taxon>Sphingobacteriales</taxon>
        <taxon>Sphingobacteriaceae</taxon>
        <taxon>Mucilaginibacter</taxon>
    </lineage>
</organism>
<reference evidence="1 2" key="1">
    <citation type="submission" date="2020-04" db="EMBL/GenBank/DDBJ databases">
        <title>Genome sequencing of novel species.</title>
        <authorList>
            <person name="Heo J."/>
            <person name="Kim S.-J."/>
            <person name="Kim J.-S."/>
            <person name="Hong S.-B."/>
            <person name="Kwon S.-W."/>
        </authorList>
    </citation>
    <scope>NUCLEOTIDE SEQUENCE [LARGE SCALE GENOMIC DNA]</scope>
    <source>
        <strain evidence="1 2">F39-2</strain>
    </source>
</reference>
<keyword evidence="2" id="KW-1185">Reference proteome</keyword>
<name>A0A7L5E4C1_9SPHI</name>
<gene>
    <name evidence="1" type="ORF">HH214_20925</name>
</gene>
<sequence length="103" mass="11819">MNEDSKADFPTVQYCMLKVSGKILSSKVGFELDLGQEQLTVNAYDDAIMQKTLKVVEFYNMIDALNYMSSLGWEIVHVYHKEYGGTTNSHPHYLMKRLLHLKG</sequence>
<protein>
    <recommendedName>
        <fullName evidence="3">DUF4177 domain-containing protein</fullName>
    </recommendedName>
</protein>
<evidence type="ECO:0000313" key="2">
    <source>
        <dbReference type="Proteomes" id="UP000503278"/>
    </source>
</evidence>
<dbReference type="RefSeq" id="WP_169610904.1">
    <property type="nucleotide sequence ID" value="NZ_CP051682.1"/>
</dbReference>
<accession>A0A7L5E4C1</accession>
<evidence type="ECO:0008006" key="3">
    <source>
        <dbReference type="Google" id="ProtNLM"/>
    </source>
</evidence>
<dbReference type="EMBL" id="CP051682">
    <property type="protein sequence ID" value="QJD98162.1"/>
    <property type="molecule type" value="Genomic_DNA"/>
</dbReference>
<proteinExistence type="predicted"/>
<dbReference type="AlphaFoldDB" id="A0A7L5E4C1"/>
<evidence type="ECO:0000313" key="1">
    <source>
        <dbReference type="EMBL" id="QJD98162.1"/>
    </source>
</evidence>
<dbReference type="KEGG" id="mrob:HH214_20925"/>
<dbReference type="Proteomes" id="UP000503278">
    <property type="component" value="Chromosome"/>
</dbReference>